<dbReference type="WBParaSite" id="PSAMB.scaffold2597size22337.g18471.t1">
    <property type="protein sequence ID" value="PSAMB.scaffold2597size22337.g18471.t1"/>
    <property type="gene ID" value="PSAMB.scaffold2597size22337.g18471"/>
</dbReference>
<dbReference type="AlphaFoldDB" id="A0A914VVL2"/>
<sequence length="167" mass="18424">MSATLPPETVTMRTLKAVVSSLVARLTALSSDETVAEPDIWEINYPLVDRQFVPSSNLLEQLERQRGVALRFGRMARSIWLQITILCTTAPDGVDAWRQFSHALPCRVGWCESLSQTGGQPKSAIRTMDGRPTARFDCARKGDLFAFVNQIDTGSLPIALFVDALAE</sequence>
<organism evidence="1 2">
    <name type="scientific">Plectus sambesii</name>
    <dbReference type="NCBI Taxonomy" id="2011161"/>
    <lineage>
        <taxon>Eukaryota</taxon>
        <taxon>Metazoa</taxon>
        <taxon>Ecdysozoa</taxon>
        <taxon>Nematoda</taxon>
        <taxon>Chromadorea</taxon>
        <taxon>Plectida</taxon>
        <taxon>Plectina</taxon>
        <taxon>Plectoidea</taxon>
        <taxon>Plectidae</taxon>
        <taxon>Plectus</taxon>
    </lineage>
</organism>
<name>A0A914VVL2_9BILA</name>
<evidence type="ECO:0000313" key="1">
    <source>
        <dbReference type="Proteomes" id="UP000887566"/>
    </source>
</evidence>
<evidence type="ECO:0000313" key="2">
    <source>
        <dbReference type="WBParaSite" id="PSAMB.scaffold2597size22337.g18471.t1"/>
    </source>
</evidence>
<dbReference type="Proteomes" id="UP000887566">
    <property type="component" value="Unplaced"/>
</dbReference>
<proteinExistence type="predicted"/>
<reference evidence="2" key="1">
    <citation type="submission" date="2022-11" db="UniProtKB">
        <authorList>
            <consortium name="WormBaseParasite"/>
        </authorList>
    </citation>
    <scope>IDENTIFICATION</scope>
</reference>
<accession>A0A914VVL2</accession>
<keyword evidence="1" id="KW-1185">Reference proteome</keyword>
<protein>
    <submittedName>
        <fullName evidence="2">Uncharacterized protein</fullName>
    </submittedName>
</protein>